<evidence type="ECO:0000313" key="2">
    <source>
        <dbReference type="Proteomes" id="UP001281147"/>
    </source>
</evidence>
<sequence length="219" mass="25295">MPVYVVFEGVTRSDQLQRSDNFYTTLSPHLRNQPGLIEEINYGNQSPNDSMLLSSWMNEEALVAWQILPILLRIEKAGHEKVFSSYRIRVGWEEEVPPPKARTFKPGHYMVLYQHPKISEHMSEPWQESIQMPVKSILLDDVDSASVLKRLLDHSVWLTETHILHVSGWPDAALAEGFEHSIKRVPGDWLRRIAVDRDYTGQDRDEAPRKTEPDDEIAL</sequence>
<accession>A0ACC3MZV4</accession>
<evidence type="ECO:0000313" key="1">
    <source>
        <dbReference type="EMBL" id="KAK3707270.1"/>
    </source>
</evidence>
<dbReference type="EMBL" id="JAUTXU010000112">
    <property type="protein sequence ID" value="KAK3707270.1"/>
    <property type="molecule type" value="Genomic_DNA"/>
</dbReference>
<comment type="caution">
    <text evidence="1">The sequence shown here is derived from an EMBL/GenBank/DDBJ whole genome shotgun (WGS) entry which is preliminary data.</text>
</comment>
<protein>
    <submittedName>
        <fullName evidence="1">Uncharacterized protein</fullName>
    </submittedName>
</protein>
<gene>
    <name evidence="1" type="ORF">LTR37_012271</name>
</gene>
<dbReference type="Proteomes" id="UP001281147">
    <property type="component" value="Unassembled WGS sequence"/>
</dbReference>
<keyword evidence="2" id="KW-1185">Reference proteome</keyword>
<reference evidence="1" key="1">
    <citation type="submission" date="2023-07" db="EMBL/GenBank/DDBJ databases">
        <title>Black Yeasts Isolated from many extreme environments.</title>
        <authorList>
            <person name="Coleine C."/>
            <person name="Stajich J.E."/>
            <person name="Selbmann L."/>
        </authorList>
    </citation>
    <scope>NUCLEOTIDE SEQUENCE</scope>
    <source>
        <strain evidence="1">CCFEE 5714</strain>
    </source>
</reference>
<organism evidence="1 2">
    <name type="scientific">Vermiconidia calcicola</name>
    <dbReference type="NCBI Taxonomy" id="1690605"/>
    <lineage>
        <taxon>Eukaryota</taxon>
        <taxon>Fungi</taxon>
        <taxon>Dikarya</taxon>
        <taxon>Ascomycota</taxon>
        <taxon>Pezizomycotina</taxon>
        <taxon>Dothideomycetes</taxon>
        <taxon>Dothideomycetidae</taxon>
        <taxon>Mycosphaerellales</taxon>
        <taxon>Extremaceae</taxon>
        <taxon>Vermiconidia</taxon>
    </lineage>
</organism>
<proteinExistence type="predicted"/>
<name>A0ACC3MZV4_9PEZI</name>